<keyword evidence="2" id="KW-1185">Reference proteome</keyword>
<organism evidence="1 2">
    <name type="scientific">Myodes glareolus</name>
    <name type="common">Bank vole</name>
    <name type="synonym">Clethrionomys glareolus</name>
    <dbReference type="NCBI Taxonomy" id="447135"/>
    <lineage>
        <taxon>Eukaryota</taxon>
        <taxon>Metazoa</taxon>
        <taxon>Chordata</taxon>
        <taxon>Craniata</taxon>
        <taxon>Vertebrata</taxon>
        <taxon>Euteleostomi</taxon>
        <taxon>Mammalia</taxon>
        <taxon>Eutheria</taxon>
        <taxon>Euarchontoglires</taxon>
        <taxon>Glires</taxon>
        <taxon>Rodentia</taxon>
        <taxon>Myomorpha</taxon>
        <taxon>Muroidea</taxon>
        <taxon>Cricetidae</taxon>
        <taxon>Arvicolinae</taxon>
        <taxon>Myodes</taxon>
    </lineage>
</organism>
<reference evidence="1 2" key="1">
    <citation type="journal article" date="2023" name="bioRxiv">
        <title>Conserved and derived expression patterns and positive selection on dental genes reveal complex evolutionary context of ever-growing rodent molars.</title>
        <authorList>
            <person name="Calamari Z.T."/>
            <person name="Song A."/>
            <person name="Cohen E."/>
            <person name="Akter M."/>
            <person name="Roy R.D."/>
            <person name="Hallikas O."/>
            <person name="Christensen M.M."/>
            <person name="Li P."/>
            <person name="Marangoni P."/>
            <person name="Jernvall J."/>
            <person name="Klein O.D."/>
        </authorList>
    </citation>
    <scope>NUCLEOTIDE SEQUENCE [LARGE SCALE GENOMIC DNA]</scope>
    <source>
        <strain evidence="1">V071</strain>
    </source>
</reference>
<sequence length="206" mass="22862">MSKTATYAQEAEGNTSLHLACNEDRVEEASFLKIWSQGNEMDYRSALFHLINTLLRTAVLPITHQHNHDVGSEVDVFCSLSATCELPGVWFISARDISGRPKVGLIHSLDSNEDIGAISKTTIFQLKLKSFLRVGLLGDEVGSVHLDGGRDAGPENWRDSLAKSCIDRYRAGEARCVRIHYWGHCNWRHFGTCSPGGDGQSKVKYL</sequence>
<gene>
    <name evidence="1" type="ORF">U0070_027006</name>
</gene>
<name>A0AAW0IJP3_MYOGA</name>
<accession>A0AAW0IJP3</accession>
<dbReference type="EMBL" id="JBBHLL010000124">
    <property type="protein sequence ID" value="KAK7814348.1"/>
    <property type="molecule type" value="Genomic_DNA"/>
</dbReference>
<protein>
    <submittedName>
        <fullName evidence="1">Uncharacterized protein</fullName>
    </submittedName>
</protein>
<evidence type="ECO:0000313" key="1">
    <source>
        <dbReference type="EMBL" id="KAK7814348.1"/>
    </source>
</evidence>
<dbReference type="Proteomes" id="UP001488838">
    <property type="component" value="Unassembled WGS sequence"/>
</dbReference>
<comment type="caution">
    <text evidence="1">The sequence shown here is derived from an EMBL/GenBank/DDBJ whole genome shotgun (WGS) entry which is preliminary data.</text>
</comment>
<proteinExistence type="predicted"/>
<evidence type="ECO:0000313" key="2">
    <source>
        <dbReference type="Proteomes" id="UP001488838"/>
    </source>
</evidence>
<dbReference type="AlphaFoldDB" id="A0AAW0IJP3"/>